<dbReference type="OrthoDB" id="6089683at2"/>
<accession>A0A1H3XTA8</accession>
<keyword evidence="2" id="KW-1185">Reference proteome</keyword>
<protein>
    <recommendedName>
        <fullName evidence="3">PilZ domain-containing protein</fullName>
    </recommendedName>
</protein>
<evidence type="ECO:0008006" key="3">
    <source>
        <dbReference type="Google" id="ProtNLM"/>
    </source>
</evidence>
<dbReference type="RefSeq" id="WP_091821828.1">
    <property type="nucleotide sequence ID" value="NZ_FNRJ01000001.1"/>
</dbReference>
<evidence type="ECO:0000313" key="1">
    <source>
        <dbReference type="EMBL" id="SEA02460.1"/>
    </source>
</evidence>
<dbReference type="EMBL" id="FNRJ01000001">
    <property type="protein sequence ID" value="SEA02460.1"/>
    <property type="molecule type" value="Genomic_DNA"/>
</dbReference>
<dbReference type="Proteomes" id="UP000242469">
    <property type="component" value="Unassembled WGS sequence"/>
</dbReference>
<organism evidence="1 2">
    <name type="scientific">Marinobacterium iners DSM 11526</name>
    <dbReference type="NCBI Taxonomy" id="1122198"/>
    <lineage>
        <taxon>Bacteria</taxon>
        <taxon>Pseudomonadati</taxon>
        <taxon>Pseudomonadota</taxon>
        <taxon>Gammaproteobacteria</taxon>
        <taxon>Oceanospirillales</taxon>
        <taxon>Oceanospirillaceae</taxon>
        <taxon>Marinobacterium</taxon>
    </lineage>
</organism>
<dbReference type="AlphaFoldDB" id="A0A1H3XTA8"/>
<dbReference type="STRING" id="1122198.SAMN02745729_101252"/>
<gene>
    <name evidence="1" type="ORF">SAMN02745729_101252</name>
</gene>
<evidence type="ECO:0000313" key="2">
    <source>
        <dbReference type="Proteomes" id="UP000242469"/>
    </source>
</evidence>
<reference evidence="2" key="1">
    <citation type="submission" date="2016-10" db="EMBL/GenBank/DDBJ databases">
        <authorList>
            <person name="Varghese N."/>
            <person name="Submissions S."/>
        </authorList>
    </citation>
    <scope>NUCLEOTIDE SEQUENCE [LARGE SCALE GENOMIC DNA]</scope>
    <source>
        <strain evidence="2">DSM 11526</strain>
    </source>
</reference>
<name>A0A1H3XTA8_9GAMM</name>
<proteinExistence type="predicted"/>
<sequence length="123" mass="14450">MKPRIHIPELADNGRRAYRLKVNEDDPIWVEIQGMSVHLEDLSETGIAFFAEADLSLQCYPVRLKFQINDRAFSFDCSLQLVRQVNELWCGDLSGLSEFEHRMLSQFVTWCQTRAIRRDRMKT</sequence>